<dbReference type="InterPro" id="IPR036388">
    <property type="entry name" value="WH-like_DNA-bd_sf"/>
</dbReference>
<feature type="domain" description="Response regulatory" evidence="8">
    <location>
        <begin position="7"/>
        <end position="120"/>
    </location>
</feature>
<evidence type="ECO:0000259" key="8">
    <source>
        <dbReference type="PROSITE" id="PS50110"/>
    </source>
</evidence>
<dbReference type="PANTHER" id="PTHR44688:SF16">
    <property type="entry name" value="DNA-BINDING TRANSCRIPTIONAL ACTIVATOR DEVR_DOSR"/>
    <property type="match status" value="1"/>
</dbReference>
<dbReference type="RefSeq" id="WP_151055901.1">
    <property type="nucleotide sequence ID" value="NZ_CP044222.1"/>
</dbReference>
<dbReference type="AlphaFoldDB" id="A0A5J6LEJ8"/>
<dbReference type="EMBL" id="CP044222">
    <property type="protein sequence ID" value="QEW06957.1"/>
    <property type="molecule type" value="Genomic_DNA"/>
</dbReference>
<dbReference type="PANTHER" id="PTHR44688">
    <property type="entry name" value="DNA-BINDING TRANSCRIPTIONAL ACTIVATOR DEVR_DOSR"/>
    <property type="match status" value="1"/>
</dbReference>
<protein>
    <submittedName>
        <fullName evidence="9">Response regulator transcription factor</fullName>
    </submittedName>
</protein>
<evidence type="ECO:0000256" key="4">
    <source>
        <dbReference type="ARBA" id="ARBA00023125"/>
    </source>
</evidence>
<dbReference type="SUPFAM" id="SSF52172">
    <property type="entry name" value="CheY-like"/>
    <property type="match status" value="1"/>
</dbReference>
<dbReference type="CDD" id="cd17537">
    <property type="entry name" value="REC_FixJ"/>
    <property type="match status" value="1"/>
</dbReference>
<dbReference type="GO" id="GO:0003677">
    <property type="term" value="F:DNA binding"/>
    <property type="evidence" value="ECO:0007669"/>
    <property type="project" value="UniProtKB-KW"/>
</dbReference>
<keyword evidence="5" id="KW-0804">Transcription</keyword>
<dbReference type="GO" id="GO:0000160">
    <property type="term" value="P:phosphorelay signal transduction system"/>
    <property type="evidence" value="ECO:0007669"/>
    <property type="project" value="UniProtKB-KW"/>
</dbReference>
<dbReference type="PROSITE" id="PS50110">
    <property type="entry name" value="RESPONSE_REGULATORY"/>
    <property type="match status" value="1"/>
</dbReference>
<dbReference type="PRINTS" id="PR00038">
    <property type="entry name" value="HTHLUXR"/>
</dbReference>
<keyword evidence="3" id="KW-0805">Transcription regulation</keyword>
<evidence type="ECO:0000256" key="2">
    <source>
        <dbReference type="ARBA" id="ARBA00023012"/>
    </source>
</evidence>
<evidence type="ECO:0000256" key="3">
    <source>
        <dbReference type="ARBA" id="ARBA00023015"/>
    </source>
</evidence>
<dbReference type="Proteomes" id="UP000325606">
    <property type="component" value="Chromosome"/>
</dbReference>
<dbReference type="Pfam" id="PF00072">
    <property type="entry name" value="Response_reg"/>
    <property type="match status" value="1"/>
</dbReference>
<dbReference type="InterPro" id="IPR001789">
    <property type="entry name" value="Sig_transdc_resp-reg_receiver"/>
</dbReference>
<evidence type="ECO:0000256" key="5">
    <source>
        <dbReference type="ARBA" id="ARBA00023163"/>
    </source>
</evidence>
<dbReference type="Gene3D" id="3.40.50.2300">
    <property type="match status" value="1"/>
</dbReference>
<evidence type="ECO:0000256" key="6">
    <source>
        <dbReference type="PROSITE-ProRule" id="PRU00169"/>
    </source>
</evidence>
<dbReference type="InterPro" id="IPR011006">
    <property type="entry name" value="CheY-like_superfamily"/>
</dbReference>
<organism evidence="9 10">
    <name type="scientific">Nitrincola iocasae</name>
    <dbReference type="NCBI Taxonomy" id="2614693"/>
    <lineage>
        <taxon>Bacteria</taxon>
        <taxon>Pseudomonadati</taxon>
        <taxon>Pseudomonadota</taxon>
        <taxon>Gammaproteobacteria</taxon>
        <taxon>Oceanospirillales</taxon>
        <taxon>Oceanospirillaceae</taxon>
        <taxon>Nitrincola</taxon>
    </lineage>
</organism>
<keyword evidence="1 6" id="KW-0597">Phosphoprotein</keyword>
<name>A0A5J6LEJ8_9GAMM</name>
<gene>
    <name evidence="9" type="ORF">F5I99_10785</name>
</gene>
<dbReference type="Gene3D" id="1.10.10.10">
    <property type="entry name" value="Winged helix-like DNA-binding domain superfamily/Winged helix DNA-binding domain"/>
    <property type="match status" value="1"/>
</dbReference>
<feature type="domain" description="HTH luxR-type" evidence="7">
    <location>
        <begin position="136"/>
        <end position="201"/>
    </location>
</feature>
<reference evidence="9 10" key="1">
    <citation type="submission" date="2019-09" db="EMBL/GenBank/DDBJ databases">
        <title>Nitrincola iocasae sp. nov., a bacterium isolated from the sediment collected at a cold seep field in South China Sea.</title>
        <authorList>
            <person name="Zhang H."/>
            <person name="Wang H."/>
            <person name="Li C."/>
        </authorList>
    </citation>
    <scope>NUCLEOTIDE SEQUENCE [LARGE SCALE GENOMIC DNA]</scope>
    <source>
        <strain evidence="9 10">KXZD1103</strain>
    </source>
</reference>
<keyword evidence="2" id="KW-0902">Two-component regulatory system</keyword>
<proteinExistence type="predicted"/>
<evidence type="ECO:0000313" key="10">
    <source>
        <dbReference type="Proteomes" id="UP000325606"/>
    </source>
</evidence>
<dbReference type="InterPro" id="IPR000792">
    <property type="entry name" value="Tscrpt_reg_LuxR_C"/>
</dbReference>
<dbReference type="GO" id="GO:0006355">
    <property type="term" value="P:regulation of DNA-templated transcription"/>
    <property type="evidence" value="ECO:0007669"/>
    <property type="project" value="InterPro"/>
</dbReference>
<evidence type="ECO:0000313" key="9">
    <source>
        <dbReference type="EMBL" id="QEW06957.1"/>
    </source>
</evidence>
<feature type="modified residue" description="4-aspartylphosphate" evidence="6">
    <location>
        <position position="55"/>
    </location>
</feature>
<sequence>MRTDNNKVFLVDDDTDFRDSMQWLLSSAGYDVVSTASAIEFLDLYENEQGCLLLDVRMPGINGLALQQILQERDIQLPVILISGHGDIPMAVNAIKAGALDFIEKPFDDRHLLSLVSKALLEAENRFKAHDEITELKKRFTSLSQREREVMALVILGQSNRDIADRLGISPKTVEVHRARVMAKMQATSLPMLVNMGNQLPRELLSKLQESV</sequence>
<dbReference type="PROSITE" id="PS50043">
    <property type="entry name" value="HTH_LUXR_2"/>
    <property type="match status" value="1"/>
</dbReference>
<dbReference type="SMART" id="SM00448">
    <property type="entry name" value="REC"/>
    <property type="match status" value="1"/>
</dbReference>
<dbReference type="PROSITE" id="PS00622">
    <property type="entry name" value="HTH_LUXR_1"/>
    <property type="match status" value="1"/>
</dbReference>
<accession>A0A5J6LEJ8</accession>
<dbReference type="FunFam" id="3.40.50.2300:FF:000018">
    <property type="entry name" value="DNA-binding transcriptional regulator NtrC"/>
    <property type="match status" value="1"/>
</dbReference>
<dbReference type="Pfam" id="PF00196">
    <property type="entry name" value="GerE"/>
    <property type="match status" value="1"/>
</dbReference>
<keyword evidence="4" id="KW-0238">DNA-binding</keyword>
<dbReference type="SMART" id="SM00421">
    <property type="entry name" value="HTH_LUXR"/>
    <property type="match status" value="1"/>
</dbReference>
<keyword evidence="10" id="KW-1185">Reference proteome</keyword>
<evidence type="ECO:0000256" key="1">
    <source>
        <dbReference type="ARBA" id="ARBA00022553"/>
    </source>
</evidence>
<dbReference type="KEGG" id="nik:F5I99_10785"/>
<dbReference type="CDD" id="cd06170">
    <property type="entry name" value="LuxR_C_like"/>
    <property type="match status" value="1"/>
</dbReference>
<evidence type="ECO:0000259" key="7">
    <source>
        <dbReference type="PROSITE" id="PS50043"/>
    </source>
</evidence>